<dbReference type="Proteomes" id="UP000799770">
    <property type="component" value="Unassembled WGS sequence"/>
</dbReference>
<feature type="compositionally biased region" description="Polar residues" evidence="1">
    <location>
        <begin position="49"/>
        <end position="62"/>
    </location>
</feature>
<organism evidence="2 3">
    <name type="scientific">Lophiotrema nucula</name>
    <dbReference type="NCBI Taxonomy" id="690887"/>
    <lineage>
        <taxon>Eukaryota</taxon>
        <taxon>Fungi</taxon>
        <taxon>Dikarya</taxon>
        <taxon>Ascomycota</taxon>
        <taxon>Pezizomycotina</taxon>
        <taxon>Dothideomycetes</taxon>
        <taxon>Pleosporomycetidae</taxon>
        <taxon>Pleosporales</taxon>
        <taxon>Lophiotremataceae</taxon>
        <taxon>Lophiotrema</taxon>
    </lineage>
</organism>
<feature type="region of interest" description="Disordered" evidence="1">
    <location>
        <begin position="220"/>
        <end position="261"/>
    </location>
</feature>
<name>A0A6A5ZB11_9PLEO</name>
<reference evidence="2" key="1">
    <citation type="journal article" date="2020" name="Stud. Mycol.">
        <title>101 Dothideomycetes genomes: a test case for predicting lifestyles and emergence of pathogens.</title>
        <authorList>
            <person name="Haridas S."/>
            <person name="Albert R."/>
            <person name="Binder M."/>
            <person name="Bloem J."/>
            <person name="Labutti K."/>
            <person name="Salamov A."/>
            <person name="Andreopoulos B."/>
            <person name="Baker S."/>
            <person name="Barry K."/>
            <person name="Bills G."/>
            <person name="Bluhm B."/>
            <person name="Cannon C."/>
            <person name="Castanera R."/>
            <person name="Culley D."/>
            <person name="Daum C."/>
            <person name="Ezra D."/>
            <person name="Gonzalez J."/>
            <person name="Henrissat B."/>
            <person name="Kuo A."/>
            <person name="Liang C."/>
            <person name="Lipzen A."/>
            <person name="Lutzoni F."/>
            <person name="Magnuson J."/>
            <person name="Mondo S."/>
            <person name="Nolan M."/>
            <person name="Ohm R."/>
            <person name="Pangilinan J."/>
            <person name="Park H.-J."/>
            <person name="Ramirez L."/>
            <person name="Alfaro M."/>
            <person name="Sun H."/>
            <person name="Tritt A."/>
            <person name="Yoshinaga Y."/>
            <person name="Zwiers L.-H."/>
            <person name="Turgeon B."/>
            <person name="Goodwin S."/>
            <person name="Spatafora J."/>
            <person name="Crous P."/>
            <person name="Grigoriev I."/>
        </authorList>
    </citation>
    <scope>NUCLEOTIDE SEQUENCE</scope>
    <source>
        <strain evidence="2">CBS 627.86</strain>
    </source>
</reference>
<evidence type="ECO:0000256" key="1">
    <source>
        <dbReference type="SAM" id="MobiDB-lite"/>
    </source>
</evidence>
<keyword evidence="3" id="KW-1185">Reference proteome</keyword>
<sequence length="261" mass="28406">MEPTKQWKPRKMKGAPAALLEWKMPVAATEPVGAGGPSMGSLPFELANASRTSSQQVATNGSLDGRCSAHDKQSITRRPESETKAKHARSKPQPIDVPLPRGGRVCSPDYGSEQGNTSRTLLLPIRESPEYAAVPRSHTPKTPSRAQMPLSPGAPGHQRNRSSQNLQANIEGYTPVSERPLTFESFRPYQSNAGRSFSMTSLITAPGNICDKTNAAATQSVLAIPPEKRARDAAKKKEERSSRHRRKRSAAEKFKGLFKGK</sequence>
<proteinExistence type="predicted"/>
<protein>
    <submittedName>
        <fullName evidence="2">Uncharacterized protein</fullName>
    </submittedName>
</protein>
<dbReference type="EMBL" id="ML977322">
    <property type="protein sequence ID" value="KAF2115631.1"/>
    <property type="molecule type" value="Genomic_DNA"/>
</dbReference>
<evidence type="ECO:0000313" key="3">
    <source>
        <dbReference type="Proteomes" id="UP000799770"/>
    </source>
</evidence>
<feature type="compositionally biased region" description="Basic and acidic residues" evidence="1">
    <location>
        <begin position="226"/>
        <end position="241"/>
    </location>
</feature>
<evidence type="ECO:0000313" key="2">
    <source>
        <dbReference type="EMBL" id="KAF2115631.1"/>
    </source>
</evidence>
<gene>
    <name evidence="2" type="ORF">BDV96DRAFT_599211</name>
</gene>
<dbReference type="AlphaFoldDB" id="A0A6A5ZB11"/>
<feature type="region of interest" description="Disordered" evidence="1">
    <location>
        <begin position="29"/>
        <end position="175"/>
    </location>
</feature>
<feature type="compositionally biased region" description="Basic and acidic residues" evidence="1">
    <location>
        <begin position="67"/>
        <end position="85"/>
    </location>
</feature>
<accession>A0A6A5ZB11</accession>